<dbReference type="InterPro" id="IPR020846">
    <property type="entry name" value="MFS_dom"/>
</dbReference>
<feature type="transmembrane region" description="Helical" evidence="6">
    <location>
        <begin position="266"/>
        <end position="287"/>
    </location>
</feature>
<dbReference type="GO" id="GO:0005886">
    <property type="term" value="C:plasma membrane"/>
    <property type="evidence" value="ECO:0007669"/>
    <property type="project" value="UniProtKB-SubCell"/>
</dbReference>
<dbReference type="Gene3D" id="1.20.1250.20">
    <property type="entry name" value="MFS general substrate transporter like domains"/>
    <property type="match status" value="2"/>
</dbReference>
<dbReference type="PROSITE" id="PS00217">
    <property type="entry name" value="SUGAR_TRANSPORT_2"/>
    <property type="match status" value="1"/>
</dbReference>
<keyword evidence="5 6" id="KW-0472">Membrane</keyword>
<protein>
    <submittedName>
        <fullName evidence="8">Putative metabolite transport protein</fullName>
    </submittedName>
</protein>
<dbReference type="EMBL" id="JMPJ01000017">
    <property type="protein sequence ID" value="KFC85674.1"/>
    <property type="molecule type" value="Genomic_DNA"/>
</dbReference>
<dbReference type="InterPro" id="IPR036259">
    <property type="entry name" value="MFS_trans_sf"/>
</dbReference>
<dbReference type="STRING" id="910964.GEAM_0146"/>
<dbReference type="GO" id="GO:0022857">
    <property type="term" value="F:transmembrane transporter activity"/>
    <property type="evidence" value="ECO:0007669"/>
    <property type="project" value="InterPro"/>
</dbReference>
<dbReference type="OrthoDB" id="4474610at2"/>
<dbReference type="InterPro" id="IPR050189">
    <property type="entry name" value="MFS_Efflux_Transporters"/>
</dbReference>
<feature type="transmembrane region" description="Helical" evidence="6">
    <location>
        <begin position="113"/>
        <end position="134"/>
    </location>
</feature>
<dbReference type="Pfam" id="PF07690">
    <property type="entry name" value="MFS_1"/>
    <property type="match status" value="1"/>
</dbReference>
<feature type="transmembrane region" description="Helical" evidence="6">
    <location>
        <begin position="177"/>
        <end position="199"/>
    </location>
</feature>
<dbReference type="AlphaFoldDB" id="A0A085GPM9"/>
<dbReference type="Proteomes" id="UP000028640">
    <property type="component" value="Unassembled WGS sequence"/>
</dbReference>
<feature type="transmembrane region" description="Helical" evidence="6">
    <location>
        <begin position="234"/>
        <end position="254"/>
    </location>
</feature>
<dbReference type="PANTHER" id="PTHR43124">
    <property type="entry name" value="PURINE EFFLUX PUMP PBUE"/>
    <property type="match status" value="1"/>
</dbReference>
<gene>
    <name evidence="8" type="ORF">GEAM_0146</name>
</gene>
<feature type="domain" description="Major facilitator superfamily (MFS) profile" evidence="7">
    <location>
        <begin position="22"/>
        <end position="415"/>
    </location>
</feature>
<feature type="transmembrane region" description="Helical" evidence="6">
    <location>
        <begin position="146"/>
        <end position="165"/>
    </location>
</feature>
<dbReference type="RefSeq" id="WP_051899363.1">
    <property type="nucleotide sequence ID" value="NZ_JMPJ01000017.1"/>
</dbReference>
<organism evidence="8 9">
    <name type="scientific">Ewingella americana (strain ATCC 33852 / DSM 4580 / CCUG 14506 / JCM 5911 / LMG 7869 / NCTC 12157 / CDC 1468-78)</name>
    <dbReference type="NCBI Taxonomy" id="910964"/>
    <lineage>
        <taxon>Bacteria</taxon>
        <taxon>Pseudomonadati</taxon>
        <taxon>Pseudomonadota</taxon>
        <taxon>Gammaproteobacteria</taxon>
        <taxon>Enterobacterales</taxon>
        <taxon>Yersiniaceae</taxon>
        <taxon>Ewingella</taxon>
    </lineage>
</organism>
<keyword evidence="3 6" id="KW-0812">Transmembrane</keyword>
<dbReference type="PANTHER" id="PTHR43124:SF3">
    <property type="entry name" value="CHLORAMPHENICOL EFFLUX PUMP RV0191"/>
    <property type="match status" value="1"/>
</dbReference>
<evidence type="ECO:0000313" key="8">
    <source>
        <dbReference type="EMBL" id="KFC85674.1"/>
    </source>
</evidence>
<feature type="transmembrane region" description="Helical" evidence="6">
    <location>
        <begin position="361"/>
        <end position="382"/>
    </location>
</feature>
<evidence type="ECO:0000256" key="3">
    <source>
        <dbReference type="ARBA" id="ARBA00022692"/>
    </source>
</evidence>
<evidence type="ECO:0000256" key="6">
    <source>
        <dbReference type="SAM" id="Phobius"/>
    </source>
</evidence>
<evidence type="ECO:0000256" key="2">
    <source>
        <dbReference type="ARBA" id="ARBA00022475"/>
    </source>
</evidence>
<evidence type="ECO:0000259" key="7">
    <source>
        <dbReference type="PROSITE" id="PS50850"/>
    </source>
</evidence>
<dbReference type="InterPro" id="IPR011701">
    <property type="entry name" value="MFS"/>
</dbReference>
<feature type="transmembrane region" description="Helical" evidence="6">
    <location>
        <begin position="394"/>
        <end position="414"/>
    </location>
</feature>
<evidence type="ECO:0000256" key="4">
    <source>
        <dbReference type="ARBA" id="ARBA00022989"/>
    </source>
</evidence>
<dbReference type="PROSITE" id="PS50850">
    <property type="entry name" value="MFS"/>
    <property type="match status" value="1"/>
</dbReference>
<evidence type="ECO:0000313" key="9">
    <source>
        <dbReference type="Proteomes" id="UP000028640"/>
    </source>
</evidence>
<proteinExistence type="predicted"/>
<feature type="transmembrane region" description="Helical" evidence="6">
    <location>
        <begin position="59"/>
        <end position="81"/>
    </location>
</feature>
<keyword evidence="9" id="KW-1185">Reference proteome</keyword>
<dbReference type="InterPro" id="IPR005829">
    <property type="entry name" value="Sugar_transporter_CS"/>
</dbReference>
<feature type="transmembrane region" description="Helical" evidence="6">
    <location>
        <begin position="299"/>
        <end position="319"/>
    </location>
</feature>
<name>A0A085GPM9_EWIA3</name>
<sequence>MTTRTASSPASGGIDPLYWKKIVVVLCLGWAVIWIYRTVLTPIFPEIQATIGAQSDTEMGLIASFYFFAYTGMQIPAGILVDKFGKKIVLIPGFCLFIIATLLIGNATSLHMIYAGSLLAGAGCGSYYGSAYSLSSESIPLEKRGLSTAIINSGSALGMGIGLIASSLLVKSVGMNWQLLLFMITFLLVIMTLVFFFVIKSAPKQQAAAQAVTAAPEVEEVNQNPGGLFSLKMISAYVMYFATCYGYYMIVTWLPSFLQQERGFEGVAIGFSSALVAFASVPGALFFSRMSDRFRNKKVSLIIFLEICAAVMLTCTVLSPDSTMLLISLILYGLLGKLAVDPIMISFVADNAPKKGYGTSFGVFNFFGMSSSVIAPLVTGMISDHTGSKVMGFYISAAILVIGTIMFFTVNVLMKKQQATKPALSQ</sequence>
<dbReference type="GeneID" id="78381023"/>
<reference evidence="8 9" key="1">
    <citation type="submission" date="2014-05" db="EMBL/GenBank/DDBJ databases">
        <title>ATOL: Assembling a taxonomically balanced genome-scale reconstruction of the evolutionary history of the Enterobacteriaceae.</title>
        <authorList>
            <person name="Plunkett G.III."/>
            <person name="Neeno-Eckwall E.C."/>
            <person name="Glasner J.D."/>
            <person name="Perna N.T."/>
        </authorList>
    </citation>
    <scope>NUCLEOTIDE SEQUENCE [LARGE SCALE GENOMIC DNA]</scope>
    <source>
        <strain evidence="8 9">ATCC 33852</strain>
    </source>
</reference>
<feature type="transmembrane region" description="Helical" evidence="6">
    <location>
        <begin position="88"/>
        <end position="107"/>
    </location>
</feature>
<keyword evidence="2" id="KW-1003">Cell membrane</keyword>
<accession>A0A085GPM9</accession>
<feature type="transmembrane region" description="Helical" evidence="6">
    <location>
        <begin position="325"/>
        <end position="349"/>
    </location>
</feature>
<comment type="subcellular location">
    <subcellularLocation>
        <location evidence="1">Cell membrane</location>
        <topology evidence="1">Multi-pass membrane protein</topology>
    </subcellularLocation>
</comment>
<comment type="caution">
    <text evidence="8">The sequence shown here is derived from an EMBL/GenBank/DDBJ whole genome shotgun (WGS) entry which is preliminary data.</text>
</comment>
<evidence type="ECO:0000256" key="1">
    <source>
        <dbReference type="ARBA" id="ARBA00004651"/>
    </source>
</evidence>
<evidence type="ECO:0000256" key="5">
    <source>
        <dbReference type="ARBA" id="ARBA00023136"/>
    </source>
</evidence>
<dbReference type="eggNOG" id="COG2271">
    <property type="taxonomic scope" value="Bacteria"/>
</dbReference>
<feature type="transmembrane region" description="Helical" evidence="6">
    <location>
        <begin position="21"/>
        <end position="39"/>
    </location>
</feature>
<dbReference type="SUPFAM" id="SSF103473">
    <property type="entry name" value="MFS general substrate transporter"/>
    <property type="match status" value="1"/>
</dbReference>
<keyword evidence="4 6" id="KW-1133">Transmembrane helix</keyword>